<dbReference type="PROSITE" id="PS00751">
    <property type="entry name" value="TCP1_2"/>
    <property type="match status" value="1"/>
</dbReference>
<dbReference type="Gene3D" id="1.10.560.10">
    <property type="entry name" value="GroEL-like equatorial domain"/>
    <property type="match status" value="1"/>
</dbReference>
<dbReference type="PRINTS" id="PR00304">
    <property type="entry name" value="TCOMPLEXTCP1"/>
</dbReference>
<dbReference type="SUPFAM" id="SSF52029">
    <property type="entry name" value="GroEL apical domain-like"/>
    <property type="match status" value="1"/>
</dbReference>
<evidence type="ECO:0000256" key="6">
    <source>
        <dbReference type="ARBA" id="ARBA00022840"/>
    </source>
</evidence>
<organism evidence="12 13">
    <name type="scientific">Euplotes crassus</name>
    <dbReference type="NCBI Taxonomy" id="5936"/>
    <lineage>
        <taxon>Eukaryota</taxon>
        <taxon>Sar</taxon>
        <taxon>Alveolata</taxon>
        <taxon>Ciliophora</taxon>
        <taxon>Intramacronucleata</taxon>
        <taxon>Spirotrichea</taxon>
        <taxon>Hypotrichia</taxon>
        <taxon>Euplotida</taxon>
        <taxon>Euplotidae</taxon>
        <taxon>Moneuplotes</taxon>
    </lineage>
</organism>
<dbReference type="InterPro" id="IPR012720">
    <property type="entry name" value="Chap_CCT_eta"/>
</dbReference>
<evidence type="ECO:0000256" key="9">
    <source>
        <dbReference type="RuleBase" id="RU004187"/>
    </source>
</evidence>
<comment type="caution">
    <text evidence="12">The sequence shown here is derived from an EMBL/GenBank/DDBJ whole genome shotgun (WGS) entry which is preliminary data.</text>
</comment>
<dbReference type="InterPro" id="IPR002194">
    <property type="entry name" value="Chaperonin_TCP-1_CS"/>
</dbReference>
<keyword evidence="4 10" id="KW-0963">Cytoplasm</keyword>
<dbReference type="NCBIfam" id="TIGR02345">
    <property type="entry name" value="chap_CCT_eta"/>
    <property type="match status" value="1"/>
</dbReference>
<dbReference type="EMBL" id="CAMPGE010005638">
    <property type="protein sequence ID" value="CAI2364485.1"/>
    <property type="molecule type" value="Genomic_DNA"/>
</dbReference>
<reference evidence="12" key="1">
    <citation type="submission" date="2023-07" db="EMBL/GenBank/DDBJ databases">
        <authorList>
            <consortium name="AG Swart"/>
            <person name="Singh M."/>
            <person name="Singh A."/>
            <person name="Seah K."/>
            <person name="Emmerich C."/>
        </authorList>
    </citation>
    <scope>NUCLEOTIDE SEQUENCE</scope>
    <source>
        <strain evidence="12">DP1</strain>
    </source>
</reference>
<dbReference type="InterPro" id="IPR002423">
    <property type="entry name" value="Cpn60/GroEL/TCP-1"/>
</dbReference>
<dbReference type="GO" id="GO:0005524">
    <property type="term" value="F:ATP binding"/>
    <property type="evidence" value="ECO:0007669"/>
    <property type="project" value="UniProtKB-KW"/>
</dbReference>
<evidence type="ECO:0000256" key="3">
    <source>
        <dbReference type="ARBA" id="ARBA00011531"/>
    </source>
</evidence>
<dbReference type="InterPro" id="IPR027413">
    <property type="entry name" value="GROEL-like_equatorial_sf"/>
</dbReference>
<dbReference type="GO" id="GO:0005832">
    <property type="term" value="C:chaperonin-containing T-complex"/>
    <property type="evidence" value="ECO:0007669"/>
    <property type="project" value="UniProtKB-ARBA"/>
</dbReference>
<proteinExistence type="inferred from homology"/>
<dbReference type="InterPro" id="IPR027410">
    <property type="entry name" value="TCP-1-like_intermed_sf"/>
</dbReference>
<dbReference type="SUPFAM" id="SSF48592">
    <property type="entry name" value="GroEL equatorial domain-like"/>
    <property type="match status" value="1"/>
</dbReference>
<dbReference type="PANTHER" id="PTHR11353">
    <property type="entry name" value="CHAPERONIN"/>
    <property type="match status" value="1"/>
</dbReference>
<evidence type="ECO:0000256" key="2">
    <source>
        <dbReference type="ARBA" id="ARBA00008020"/>
    </source>
</evidence>
<keyword evidence="7 9" id="KW-0143">Chaperone</keyword>
<dbReference type="CDD" id="cd03340">
    <property type="entry name" value="TCP1_eta"/>
    <property type="match status" value="1"/>
</dbReference>
<dbReference type="Gene3D" id="3.30.260.10">
    <property type="entry name" value="TCP-1-like chaperonin intermediate domain"/>
    <property type="match status" value="1"/>
</dbReference>
<dbReference type="NCBIfam" id="NF041082">
    <property type="entry name" value="thermosome_alpha"/>
    <property type="match status" value="1"/>
</dbReference>
<dbReference type="AlphaFoldDB" id="A0AAD1XBJ7"/>
<gene>
    <name evidence="12" type="ORF">ECRASSUSDP1_LOCUS5828</name>
</gene>
<comment type="subunit">
    <text evidence="10">Heterooligomeric complex that forms two stacked rings.</text>
</comment>
<keyword evidence="6 9" id="KW-0067">ATP-binding</keyword>
<sequence length="560" mass="61837">MSFMLNPNILVLKDGTDESQGKGQIISNINACLSVVDVIRTTLGPRGMDKLIHTEKDVTISNDGATLISLLDIVHPAAKTLVDIARSQDNEVGDGTTSVTLLAGELLKEAKTFIEEGMHSQIIIRGLRKAMTEAVNRIREISVKLHDKDEEEKRDMLKKCAITSLNSKLINSYKEFFADMVVDAVSHLDDDLNKKMIGIKKVTGGSVTDSMLVEGVAFKKTFSYAGFEQQKKQFENAKICLLNMELELKSEKENAEIRIENPEEYQAIVDAEWRIIYDKLEKIVESGAQVVLSKLPIGDLATQYFADRGLFCAGRVNIEDLKRVSAATGAQIQTTLAGSTDFLGICGKFEEIQIGDERFNMFTGCPQAKSVTLILRGGAQQFIEEAARSLNDAIMIVRRAIKAYAVVAGGGAIEMELSRHLRGYLRTISGKEQLVISSFSKALEVIPKTLADNSGMDATEIVNKLRQKHNVGEVLEGMWYGVDVLNERVGDTFEQFIWEPELVRINVLVAATEAACRILSVDETVKNPSSEQDQNEARRMAALQGKQPQMGRGMRGRGGR</sequence>
<keyword evidence="5 9" id="KW-0547">Nucleotide-binding</keyword>
<dbReference type="GO" id="GO:0016887">
    <property type="term" value="F:ATP hydrolysis activity"/>
    <property type="evidence" value="ECO:0007669"/>
    <property type="project" value="InterPro"/>
</dbReference>
<evidence type="ECO:0000256" key="7">
    <source>
        <dbReference type="ARBA" id="ARBA00023186"/>
    </source>
</evidence>
<dbReference type="FunFam" id="3.50.7.10:FF:000006">
    <property type="entry name" value="T-complex protein 1 subunit eta"/>
    <property type="match status" value="1"/>
</dbReference>
<dbReference type="PROSITE" id="PS00750">
    <property type="entry name" value="TCP1_1"/>
    <property type="match status" value="1"/>
</dbReference>
<comment type="similarity">
    <text evidence="2 9">Belongs to the TCP-1 chaperonin family.</text>
</comment>
<comment type="function">
    <text evidence="8 10">Molecular chaperone; assists the folding of proteins upon ATP hydrolysis. Known to play a role, in vitro, in the folding of actin and tubulin.</text>
</comment>
<dbReference type="Pfam" id="PF00118">
    <property type="entry name" value="Cpn60_TCP1"/>
    <property type="match status" value="1"/>
</dbReference>
<dbReference type="FunFam" id="1.10.560.10:FF:000017">
    <property type="entry name" value="T-complex protein 1 subunit eta"/>
    <property type="match status" value="1"/>
</dbReference>
<feature type="region of interest" description="Disordered" evidence="11">
    <location>
        <begin position="525"/>
        <end position="560"/>
    </location>
</feature>
<comment type="subcellular location">
    <subcellularLocation>
        <location evidence="1 10">Cytoplasm</location>
    </subcellularLocation>
</comment>
<name>A0AAD1XBJ7_EUPCR</name>
<evidence type="ECO:0000256" key="1">
    <source>
        <dbReference type="ARBA" id="ARBA00004496"/>
    </source>
</evidence>
<evidence type="ECO:0000256" key="5">
    <source>
        <dbReference type="ARBA" id="ARBA00022741"/>
    </source>
</evidence>
<dbReference type="Gene3D" id="3.50.7.10">
    <property type="entry name" value="GroEL"/>
    <property type="match status" value="1"/>
</dbReference>
<protein>
    <recommendedName>
        <fullName evidence="10">T-complex protein 1 subunit eta</fullName>
        <shortName evidence="10">TCP-1-eta</shortName>
    </recommendedName>
    <alternativeName>
        <fullName evidence="10">CCT-eta</fullName>
    </alternativeName>
</protein>
<dbReference type="PROSITE" id="PS00995">
    <property type="entry name" value="TCP1_3"/>
    <property type="match status" value="1"/>
</dbReference>
<keyword evidence="13" id="KW-1185">Reference proteome</keyword>
<dbReference type="InterPro" id="IPR054827">
    <property type="entry name" value="thermosome_alpha"/>
</dbReference>
<dbReference type="Proteomes" id="UP001295684">
    <property type="component" value="Unassembled WGS sequence"/>
</dbReference>
<dbReference type="FunFam" id="3.30.260.10:FF:000022">
    <property type="entry name" value="T-complex protein 1 subunit eta"/>
    <property type="match status" value="1"/>
</dbReference>
<dbReference type="SUPFAM" id="SSF54849">
    <property type="entry name" value="GroEL-intermediate domain like"/>
    <property type="match status" value="1"/>
</dbReference>
<comment type="subunit">
    <text evidence="3">Heterooligomeric complex of about 850 to 900 kDa that forms two stacked rings, 12 to 16 nm in diameter.</text>
</comment>
<accession>A0AAD1XBJ7</accession>
<dbReference type="NCBIfam" id="NF041083">
    <property type="entry name" value="thermosome_beta"/>
    <property type="match status" value="1"/>
</dbReference>
<evidence type="ECO:0000256" key="11">
    <source>
        <dbReference type="SAM" id="MobiDB-lite"/>
    </source>
</evidence>
<evidence type="ECO:0000256" key="8">
    <source>
        <dbReference type="ARBA" id="ARBA00024677"/>
    </source>
</evidence>
<dbReference type="InterPro" id="IPR017998">
    <property type="entry name" value="Chaperone_TCP-1"/>
</dbReference>
<dbReference type="InterPro" id="IPR053374">
    <property type="entry name" value="TCP-1_chaperonin"/>
</dbReference>
<evidence type="ECO:0000313" key="12">
    <source>
        <dbReference type="EMBL" id="CAI2364485.1"/>
    </source>
</evidence>
<dbReference type="GO" id="GO:0051082">
    <property type="term" value="F:unfolded protein binding"/>
    <property type="evidence" value="ECO:0007669"/>
    <property type="project" value="InterPro"/>
</dbReference>
<evidence type="ECO:0000256" key="4">
    <source>
        <dbReference type="ARBA" id="ARBA00022490"/>
    </source>
</evidence>
<dbReference type="InterPro" id="IPR027409">
    <property type="entry name" value="GroEL-like_apical_dom_sf"/>
</dbReference>
<evidence type="ECO:0000313" key="13">
    <source>
        <dbReference type="Proteomes" id="UP001295684"/>
    </source>
</evidence>
<evidence type="ECO:0000256" key="10">
    <source>
        <dbReference type="RuleBase" id="RU365042"/>
    </source>
</evidence>
<dbReference type="GO" id="GO:0140662">
    <property type="term" value="F:ATP-dependent protein folding chaperone"/>
    <property type="evidence" value="ECO:0007669"/>
    <property type="project" value="InterPro"/>
</dbReference>